<evidence type="ECO:0000256" key="7">
    <source>
        <dbReference type="ARBA" id="ARBA00023136"/>
    </source>
</evidence>
<feature type="transmembrane region" description="Helical" evidence="9">
    <location>
        <begin position="1393"/>
        <end position="1414"/>
    </location>
</feature>
<name>A0A2W2DEA8_9ACTN</name>
<dbReference type="PROSITE" id="PS00455">
    <property type="entry name" value="AMP_BINDING"/>
    <property type="match status" value="1"/>
</dbReference>
<dbReference type="SUPFAM" id="SSF53474">
    <property type="entry name" value="alpha/beta-Hydrolases"/>
    <property type="match status" value="1"/>
</dbReference>
<dbReference type="GO" id="GO:0008610">
    <property type="term" value="P:lipid biosynthetic process"/>
    <property type="evidence" value="ECO:0007669"/>
    <property type="project" value="UniProtKB-ARBA"/>
</dbReference>
<dbReference type="InterPro" id="IPR036259">
    <property type="entry name" value="MFS_trans_sf"/>
</dbReference>
<dbReference type="InterPro" id="IPR023213">
    <property type="entry name" value="CAT-like_dom_sf"/>
</dbReference>
<keyword evidence="3" id="KW-0596">Phosphopantetheine</keyword>
<feature type="transmembrane region" description="Helical" evidence="9">
    <location>
        <begin position="1542"/>
        <end position="1562"/>
    </location>
</feature>
<keyword evidence="4" id="KW-0597">Phosphoprotein</keyword>
<dbReference type="GO" id="GO:0043041">
    <property type="term" value="P:amino acid activation for nonribosomal peptide biosynthetic process"/>
    <property type="evidence" value="ECO:0007669"/>
    <property type="project" value="TreeGrafter"/>
</dbReference>
<dbReference type="InterPro" id="IPR025110">
    <property type="entry name" value="AMP-bd_C"/>
</dbReference>
<dbReference type="Gene3D" id="3.40.50.1820">
    <property type="entry name" value="alpha/beta hydrolase"/>
    <property type="match status" value="1"/>
</dbReference>
<dbReference type="GO" id="GO:0005737">
    <property type="term" value="C:cytoplasm"/>
    <property type="evidence" value="ECO:0007669"/>
    <property type="project" value="TreeGrafter"/>
</dbReference>
<feature type="transmembrane region" description="Helical" evidence="9">
    <location>
        <begin position="1360"/>
        <end position="1381"/>
    </location>
</feature>
<protein>
    <submittedName>
        <fullName evidence="12">Non-ribosomal peptide synthetase</fullName>
    </submittedName>
</protein>
<dbReference type="NCBIfam" id="TIGR01733">
    <property type="entry name" value="AA-adenyl-dom"/>
    <property type="match status" value="1"/>
</dbReference>
<dbReference type="GO" id="GO:0005886">
    <property type="term" value="C:plasma membrane"/>
    <property type="evidence" value="ECO:0007669"/>
    <property type="project" value="UniProtKB-SubCell"/>
</dbReference>
<dbReference type="GO" id="GO:0044550">
    <property type="term" value="P:secondary metabolite biosynthetic process"/>
    <property type="evidence" value="ECO:0007669"/>
    <property type="project" value="TreeGrafter"/>
</dbReference>
<feature type="transmembrane region" description="Helical" evidence="9">
    <location>
        <begin position="1598"/>
        <end position="1618"/>
    </location>
</feature>
<dbReference type="Gene3D" id="2.30.38.10">
    <property type="entry name" value="Luciferase, Domain 3"/>
    <property type="match status" value="1"/>
</dbReference>
<dbReference type="Gene3D" id="3.40.50.980">
    <property type="match status" value="2"/>
</dbReference>
<dbReference type="PROSITE" id="PS50850">
    <property type="entry name" value="MFS"/>
    <property type="match status" value="1"/>
</dbReference>
<dbReference type="InterPro" id="IPR001242">
    <property type="entry name" value="Condensation_dom"/>
</dbReference>
<evidence type="ECO:0000256" key="1">
    <source>
        <dbReference type="ARBA" id="ARBA00001957"/>
    </source>
</evidence>
<keyword evidence="7 9" id="KW-0472">Membrane</keyword>
<feature type="domain" description="Carrier" evidence="10">
    <location>
        <begin position="965"/>
        <end position="1048"/>
    </location>
</feature>
<comment type="cofactor">
    <cofactor evidence="1">
        <name>pantetheine 4'-phosphate</name>
        <dbReference type="ChEBI" id="CHEBI:47942"/>
    </cofactor>
</comment>
<feature type="transmembrane region" description="Helical" evidence="9">
    <location>
        <begin position="1461"/>
        <end position="1482"/>
    </location>
</feature>
<gene>
    <name evidence="12" type="ORF">C1J01_37910</name>
</gene>
<dbReference type="InterPro" id="IPR020845">
    <property type="entry name" value="AMP-binding_CS"/>
</dbReference>
<dbReference type="InterPro" id="IPR029058">
    <property type="entry name" value="AB_hydrolase_fold"/>
</dbReference>
<dbReference type="SUPFAM" id="SSF103473">
    <property type="entry name" value="MFS general substrate transporter"/>
    <property type="match status" value="1"/>
</dbReference>
<evidence type="ECO:0000256" key="5">
    <source>
        <dbReference type="ARBA" id="ARBA00022692"/>
    </source>
</evidence>
<dbReference type="PANTHER" id="PTHR45527">
    <property type="entry name" value="NONRIBOSOMAL PEPTIDE SYNTHETASE"/>
    <property type="match status" value="1"/>
</dbReference>
<dbReference type="Pfam" id="PF00668">
    <property type="entry name" value="Condensation"/>
    <property type="match status" value="1"/>
</dbReference>
<dbReference type="GO" id="GO:0022857">
    <property type="term" value="F:transmembrane transporter activity"/>
    <property type="evidence" value="ECO:0007669"/>
    <property type="project" value="InterPro"/>
</dbReference>
<feature type="region of interest" description="Disordered" evidence="8">
    <location>
        <begin position="168"/>
        <end position="187"/>
    </location>
</feature>
<accession>A0A2W2DEA8</accession>
<feature type="transmembrane region" description="Helical" evidence="9">
    <location>
        <begin position="1568"/>
        <end position="1591"/>
    </location>
</feature>
<dbReference type="InterPro" id="IPR009081">
    <property type="entry name" value="PP-bd_ACP"/>
</dbReference>
<dbReference type="Proteomes" id="UP000249304">
    <property type="component" value="Unassembled WGS sequence"/>
</dbReference>
<dbReference type="InterPro" id="IPR020806">
    <property type="entry name" value="PKS_PP-bd"/>
</dbReference>
<feature type="region of interest" description="Disordered" evidence="8">
    <location>
        <begin position="1298"/>
        <end position="1320"/>
    </location>
</feature>
<dbReference type="SMART" id="SM00823">
    <property type="entry name" value="PKS_PP"/>
    <property type="match status" value="1"/>
</dbReference>
<feature type="region of interest" description="Disordered" evidence="8">
    <location>
        <begin position="945"/>
        <end position="969"/>
    </location>
</feature>
<feature type="compositionally biased region" description="Basic and acidic residues" evidence="8">
    <location>
        <begin position="168"/>
        <end position="180"/>
    </location>
</feature>
<comment type="subcellular location">
    <subcellularLocation>
        <location evidence="2">Cell membrane</location>
        <topology evidence="2">Multi-pass membrane protein</topology>
    </subcellularLocation>
</comment>
<feature type="transmembrane region" description="Helical" evidence="9">
    <location>
        <begin position="1710"/>
        <end position="1729"/>
    </location>
</feature>
<evidence type="ECO:0000256" key="8">
    <source>
        <dbReference type="SAM" id="MobiDB-lite"/>
    </source>
</evidence>
<evidence type="ECO:0000259" key="10">
    <source>
        <dbReference type="PROSITE" id="PS50075"/>
    </source>
</evidence>
<dbReference type="SUPFAM" id="SSF52777">
    <property type="entry name" value="CoA-dependent acyltransferases"/>
    <property type="match status" value="2"/>
</dbReference>
<evidence type="ECO:0000313" key="13">
    <source>
        <dbReference type="Proteomes" id="UP000249304"/>
    </source>
</evidence>
<dbReference type="Gene3D" id="3.30.559.10">
    <property type="entry name" value="Chloramphenicol acetyltransferase-like domain"/>
    <property type="match status" value="1"/>
</dbReference>
<feature type="non-terminal residue" evidence="12">
    <location>
        <position position="1"/>
    </location>
</feature>
<evidence type="ECO:0000256" key="4">
    <source>
        <dbReference type="ARBA" id="ARBA00022553"/>
    </source>
</evidence>
<dbReference type="Gene3D" id="3.30.300.30">
    <property type="match status" value="1"/>
</dbReference>
<evidence type="ECO:0000256" key="3">
    <source>
        <dbReference type="ARBA" id="ARBA00022450"/>
    </source>
</evidence>
<dbReference type="EMBL" id="POUD01000250">
    <property type="protein sequence ID" value="PZG09193.1"/>
    <property type="molecule type" value="Genomic_DNA"/>
</dbReference>
<dbReference type="CDD" id="cd19531">
    <property type="entry name" value="LCL_NRPS-like"/>
    <property type="match status" value="1"/>
</dbReference>
<comment type="caution">
    <text evidence="12">The sequence shown here is derived from an EMBL/GenBank/DDBJ whole genome shotgun (WGS) entry which is preliminary data.</text>
</comment>
<dbReference type="InterPro" id="IPR036736">
    <property type="entry name" value="ACP-like_sf"/>
</dbReference>
<dbReference type="SUPFAM" id="SSF56801">
    <property type="entry name" value="Acetyl-CoA synthetase-like"/>
    <property type="match status" value="1"/>
</dbReference>
<dbReference type="Gene3D" id="1.10.1200.10">
    <property type="entry name" value="ACP-like"/>
    <property type="match status" value="1"/>
</dbReference>
<feature type="domain" description="Major facilitator superfamily (MFS) profile" evidence="11">
    <location>
        <begin position="1327"/>
        <end position="1735"/>
    </location>
</feature>
<dbReference type="InterPro" id="IPR011701">
    <property type="entry name" value="MFS"/>
</dbReference>
<proteinExistence type="predicted"/>
<dbReference type="FunFam" id="2.30.38.10:FF:000001">
    <property type="entry name" value="Non-ribosomal peptide synthetase PvdI"/>
    <property type="match status" value="1"/>
</dbReference>
<dbReference type="FunFam" id="3.40.50.980:FF:000001">
    <property type="entry name" value="Non-ribosomal peptide synthetase"/>
    <property type="match status" value="1"/>
</dbReference>
<dbReference type="Pfam" id="PF07690">
    <property type="entry name" value="MFS_1"/>
    <property type="match status" value="1"/>
</dbReference>
<dbReference type="Pfam" id="PF00975">
    <property type="entry name" value="Thioesterase"/>
    <property type="match status" value="1"/>
</dbReference>
<dbReference type="InterPro" id="IPR010071">
    <property type="entry name" value="AA_adenyl_dom"/>
</dbReference>
<keyword evidence="6 9" id="KW-1133">Transmembrane helix</keyword>
<dbReference type="InterPro" id="IPR000873">
    <property type="entry name" value="AMP-dep_synth/lig_dom"/>
</dbReference>
<evidence type="ECO:0000256" key="9">
    <source>
        <dbReference type="SAM" id="Phobius"/>
    </source>
</evidence>
<dbReference type="CDD" id="cd06173">
    <property type="entry name" value="MFS_MefA_like"/>
    <property type="match status" value="1"/>
</dbReference>
<dbReference type="InterPro" id="IPR045851">
    <property type="entry name" value="AMP-bd_C_sf"/>
</dbReference>
<dbReference type="GO" id="GO:0031177">
    <property type="term" value="F:phosphopantetheine binding"/>
    <property type="evidence" value="ECO:0007669"/>
    <property type="project" value="InterPro"/>
</dbReference>
<dbReference type="OrthoDB" id="2472181at2"/>
<dbReference type="InterPro" id="IPR020846">
    <property type="entry name" value="MFS_dom"/>
</dbReference>
<keyword evidence="5 9" id="KW-0812">Transmembrane</keyword>
<keyword evidence="13" id="KW-1185">Reference proteome</keyword>
<sequence>WDASGEGRTSALTGMQRTFWMAEQLTAGLPAYTLGIRYRWAGAARAELIEACLAELVRRHPALRARFPAEDGEPVMVVDPVGTVPLTVVDLRDLPPGERAARAARARRQAVREPLDLEAGPLARMVLLRTGGDDELLLVVHHLCFDGWSAGVFADELAELYHDLAQGREPVERPPAEPARRRTPGGGDAYWRDRFADADLDVELPVDRTPPAVRSFAAERISRELPPDLLDRLRSCGREHHASLFMVLLAGVQAVVGRYTGRGDVTVLAPVAGRDADSEHLVGAVLDILPLRGDVGGDPTFAELLSRLRESVVRDLEHQDLSLPDIMAAIGRAQAGKVNRLSGISVTVHNTPAPRRPLLRYAGDEPPAAMLVDLAFGLHFTVDGPVLTVDYATELFDAERVEALGDHLLTLLEAAAAAPATPVRDLPLLTPAEQHRILHEWNDSAIPLPAADTVHELFERCVAATPDAPALTAGPATVTYRELDERANRLARVLRGHGVRPGTRVAICLDRGIELFAAMWSVLKAGGAYVPLDPAYPAERLAYMVADSGASVLVTRLDLPAAPPAPDGVAVVALDRDAARISAESGHGLAATAGPADPAYVIYTSGSTGRPKGVVVTHANLVHAVAMWQHAYALDRGWTYQQAASFSFDMFVGETLRALCTGGRLVVVPREVLLDPAELYALMRREQVNSTELVPAVLRNLLAHVEAAGERLDFVRLLIGGGEKWQVGEYLRAQRLVGPGNRVVNAYGVTEVTVDNVYFDGDVSALPPDAPLPIGRPFPNNRVYVLDAYGKPVPPGVVGELYLGGVGVALGYHERPELTAERFVADPFVPGGRMYRTGDSARHHRDGNVDFLGRLDDQVKVNGYRIELGEVEAALAALPQTLASAAAVHTPPSGIAQLVGYVVPRPGADVTEAAVREALSATLPVHMVPARLVVLSRLPLTPNGKLDRRALSAPPDAEASPSGAAPRTATERRVAAAWSEVLGVDDFGIDDSFFSLGGDSFSALRLVRRIDPSLALVELYRQPTVRGLAALLDQRPAEPAARRLLHRLTPSDAGQDGVTVVAIPYSGGSAIAYQPLAAALPADWALYAVELPGHDQSRPDEPLLPAADVAERVLAELRSLSGPVLLYGHCLGSAVTIEIARRAEEAGVELIGVGLGASFPTARLPGRFFDWFHRLVPTDRFTSDREYVSFLRARGGFTDLDGPEQERFVLRNVRHDARDAEEYFTAAYQQAGHARLRAPVLSVVGSRDRVTELYEERHREWEHFADTVELAVLPRAGHFFVKTHAEPLARTLVEHAERWRGGNEPHRDEARPAPAARDRQATPALSRFALVALGQFVSMIGSSLSTLVLSIWVYQRTGSITEFALINAIGMLPGIVAGPVAGAVADRWDRRRVMLLSDTAAAVAMGLLGLLVFAGGLRMWHVYLAVSVTSVAGAFQRPAYVAAVAQLVPKRYLGHANGISHLGMGVGTVVAPLIGAGLLGVIGIEGVLALDVLSFLLGVATLLAVRFPDLLFRHRDESFRKEITAGWRYIAHRPALLRAMRFFVVHHVLYMIGFSVIVPMLLTERSTVMLGTALAAGGLGALCGSLVMGLWGGTARRATGLIVVLGVSGVGMSLTGVASPYLPAIGLFTIWFCDSVAEGHWLALVQAKVGLELQGRVLSLFMMTMMLTMPLGYLVMGPLAEHYVQPLLEPGGALAGTVGAVIGTGPGRGLALLVVLSGLLQLAWVIAGWRDRRLRFMEDELPDAVPPAELGDLDDLQREADARLARPISRASRAAGGSGR</sequence>
<dbReference type="Gene3D" id="1.20.1250.20">
    <property type="entry name" value="MFS general substrate transporter like domains"/>
    <property type="match status" value="1"/>
</dbReference>
<evidence type="ECO:0000256" key="6">
    <source>
        <dbReference type="ARBA" id="ARBA00022989"/>
    </source>
</evidence>
<dbReference type="PANTHER" id="PTHR45527:SF1">
    <property type="entry name" value="FATTY ACID SYNTHASE"/>
    <property type="match status" value="1"/>
</dbReference>
<dbReference type="InterPro" id="IPR001031">
    <property type="entry name" value="Thioesterase"/>
</dbReference>
<dbReference type="PROSITE" id="PS50075">
    <property type="entry name" value="CARRIER"/>
    <property type="match status" value="1"/>
</dbReference>
<organism evidence="12 13">
    <name type="scientific">Nonomuraea aridisoli</name>
    <dbReference type="NCBI Taxonomy" id="2070368"/>
    <lineage>
        <taxon>Bacteria</taxon>
        <taxon>Bacillati</taxon>
        <taxon>Actinomycetota</taxon>
        <taxon>Actinomycetes</taxon>
        <taxon>Streptosporangiales</taxon>
        <taxon>Streptosporangiaceae</taxon>
        <taxon>Nonomuraea</taxon>
    </lineage>
</organism>
<dbReference type="Pfam" id="PF00501">
    <property type="entry name" value="AMP-binding"/>
    <property type="match status" value="1"/>
</dbReference>
<dbReference type="CDD" id="cd05930">
    <property type="entry name" value="A_NRPS"/>
    <property type="match status" value="1"/>
</dbReference>
<dbReference type="Pfam" id="PF13193">
    <property type="entry name" value="AMP-binding_C"/>
    <property type="match status" value="1"/>
</dbReference>
<dbReference type="Pfam" id="PF00550">
    <property type="entry name" value="PP-binding"/>
    <property type="match status" value="1"/>
</dbReference>
<dbReference type="Gene3D" id="3.30.559.30">
    <property type="entry name" value="Nonribosomal peptide synthetase, condensation domain"/>
    <property type="match status" value="1"/>
</dbReference>
<dbReference type="GO" id="GO:0003824">
    <property type="term" value="F:catalytic activity"/>
    <property type="evidence" value="ECO:0007669"/>
    <property type="project" value="InterPro"/>
</dbReference>
<evidence type="ECO:0000256" key="2">
    <source>
        <dbReference type="ARBA" id="ARBA00004651"/>
    </source>
</evidence>
<feature type="transmembrane region" description="Helical" evidence="9">
    <location>
        <begin position="1328"/>
        <end position="1354"/>
    </location>
</feature>
<evidence type="ECO:0000259" key="11">
    <source>
        <dbReference type="PROSITE" id="PS50850"/>
    </source>
</evidence>
<dbReference type="RefSeq" id="WP_111183801.1">
    <property type="nucleotide sequence ID" value="NZ_POUD01000250.1"/>
</dbReference>
<feature type="transmembrane region" description="Helical" evidence="9">
    <location>
        <begin position="1488"/>
        <end position="1505"/>
    </location>
</feature>
<feature type="transmembrane region" description="Helical" evidence="9">
    <location>
        <begin position="1624"/>
        <end position="1645"/>
    </location>
</feature>
<evidence type="ECO:0000313" key="12">
    <source>
        <dbReference type="EMBL" id="PZG09193.1"/>
    </source>
</evidence>
<dbReference type="FunFam" id="3.40.50.12780:FF:000012">
    <property type="entry name" value="Non-ribosomal peptide synthetase"/>
    <property type="match status" value="1"/>
</dbReference>
<feature type="transmembrane region" description="Helical" evidence="9">
    <location>
        <begin position="1657"/>
        <end position="1676"/>
    </location>
</feature>
<reference evidence="12 13" key="1">
    <citation type="submission" date="2018-01" db="EMBL/GenBank/DDBJ databases">
        <title>Draft genome sequence of Nonomuraea sp. KC333.</title>
        <authorList>
            <person name="Sahin N."/>
            <person name="Saygin H."/>
            <person name="Ay H."/>
        </authorList>
    </citation>
    <scope>NUCLEOTIDE SEQUENCE [LARGE SCALE GENOMIC DNA]</scope>
    <source>
        <strain evidence="12 13">KC333</strain>
    </source>
</reference>